<dbReference type="InterPro" id="IPR004136">
    <property type="entry name" value="NMO"/>
</dbReference>
<dbReference type="EMBL" id="JACQWF010000157">
    <property type="protein sequence ID" value="MBI4595431.1"/>
    <property type="molecule type" value="Genomic_DNA"/>
</dbReference>
<reference evidence="4" key="1">
    <citation type="submission" date="2020-07" db="EMBL/GenBank/DDBJ databases">
        <title>Huge and variable diversity of episymbiotic CPR bacteria and DPANN archaea in groundwater ecosystems.</title>
        <authorList>
            <person name="He C.Y."/>
            <person name="Keren R."/>
            <person name="Whittaker M."/>
            <person name="Farag I.F."/>
            <person name="Doudna J."/>
            <person name="Cate J.H.D."/>
            <person name="Banfield J.F."/>
        </authorList>
    </citation>
    <scope>NUCLEOTIDE SEQUENCE</scope>
    <source>
        <strain evidence="4">NC_groundwater_1482_Ag_S-0.65um_47_24</strain>
    </source>
</reference>
<dbReference type="InterPro" id="IPR013785">
    <property type="entry name" value="Aldolase_TIM"/>
</dbReference>
<name>A0A933GKB8_UNCTE</name>
<evidence type="ECO:0000256" key="3">
    <source>
        <dbReference type="ARBA" id="ARBA00023002"/>
    </source>
</evidence>
<keyword evidence="3" id="KW-0560">Oxidoreductase</keyword>
<keyword evidence="2" id="KW-0288">FMN</keyword>
<accession>A0A933GKB8</accession>
<proteinExistence type="predicted"/>
<organism evidence="4 5">
    <name type="scientific">Tectimicrobiota bacterium</name>
    <dbReference type="NCBI Taxonomy" id="2528274"/>
    <lineage>
        <taxon>Bacteria</taxon>
        <taxon>Pseudomonadati</taxon>
        <taxon>Nitrospinota/Tectimicrobiota group</taxon>
        <taxon>Candidatus Tectimicrobiota</taxon>
    </lineage>
</organism>
<dbReference type="PANTHER" id="PTHR32332">
    <property type="entry name" value="2-NITROPROPANE DIOXYGENASE"/>
    <property type="match status" value="1"/>
</dbReference>
<sequence length="316" mass="32939">MSKNRICELLGIKYPILQGGMVWISSRELAAAVCNAGGLGVIRGTQSIEHVAEEIIAMRGLTDKPFGINVPLLDPLSEGVLKLIAETKVEVVITSAGNPAKNTKWLKEAGIRVLHVVPSVRLAKKAAEAGVDAIVAEGYEAGGHNGVDEITTMALIPQVVDAVNIPVVAAGGIGDARGMIAAFALGAEGVQLGTRFIATTECIAHPKAKEAILKAPDNSTVITGRSHAPVRMIKNKLSDLILQKEQTGASHEELLEFIGSGRTRAALIEGDVEDGSLMAGQIAGMIKDIKSVQEVIDDLISGASGVLGGITQRLGI</sequence>
<evidence type="ECO:0000313" key="4">
    <source>
        <dbReference type="EMBL" id="MBI4595431.1"/>
    </source>
</evidence>
<evidence type="ECO:0000256" key="2">
    <source>
        <dbReference type="ARBA" id="ARBA00022643"/>
    </source>
</evidence>
<evidence type="ECO:0000313" key="5">
    <source>
        <dbReference type="Proteomes" id="UP000772181"/>
    </source>
</evidence>
<dbReference type="Pfam" id="PF03060">
    <property type="entry name" value="NMO"/>
    <property type="match status" value="2"/>
</dbReference>
<protein>
    <submittedName>
        <fullName evidence="4">DUF561 domain-containing protein</fullName>
    </submittedName>
</protein>
<dbReference type="PANTHER" id="PTHR32332:SF20">
    <property type="entry name" value="2-NITROPROPANE DIOXYGENASE-LIKE PROTEIN"/>
    <property type="match status" value="1"/>
</dbReference>
<dbReference type="Gene3D" id="3.20.20.70">
    <property type="entry name" value="Aldolase class I"/>
    <property type="match status" value="1"/>
</dbReference>
<dbReference type="CDD" id="cd04730">
    <property type="entry name" value="NPD_like"/>
    <property type="match status" value="1"/>
</dbReference>
<dbReference type="GO" id="GO:0018580">
    <property type="term" value="F:nitronate monooxygenase activity"/>
    <property type="evidence" value="ECO:0007669"/>
    <property type="project" value="InterPro"/>
</dbReference>
<comment type="caution">
    <text evidence="4">The sequence shown here is derived from an EMBL/GenBank/DDBJ whole genome shotgun (WGS) entry which is preliminary data.</text>
</comment>
<dbReference type="SUPFAM" id="SSF51412">
    <property type="entry name" value="Inosine monophosphate dehydrogenase (IMPDH)"/>
    <property type="match status" value="1"/>
</dbReference>
<evidence type="ECO:0000256" key="1">
    <source>
        <dbReference type="ARBA" id="ARBA00022630"/>
    </source>
</evidence>
<keyword evidence="1" id="KW-0285">Flavoprotein</keyword>
<dbReference type="AlphaFoldDB" id="A0A933GKB8"/>
<gene>
    <name evidence="4" type="ORF">HY730_03530</name>
</gene>
<dbReference type="Proteomes" id="UP000772181">
    <property type="component" value="Unassembled WGS sequence"/>
</dbReference>